<dbReference type="SUPFAM" id="SSF51366">
    <property type="entry name" value="Ribulose-phoshate binding barrel"/>
    <property type="match status" value="1"/>
</dbReference>
<keyword evidence="5 9" id="KW-0028">Amino-acid biosynthesis</keyword>
<dbReference type="InterPro" id="IPR011060">
    <property type="entry name" value="RibuloseP-bd_barrel"/>
</dbReference>
<dbReference type="EMBL" id="JACEIP010000012">
    <property type="protein sequence ID" value="MBA4543147.1"/>
    <property type="molecule type" value="Genomic_DNA"/>
</dbReference>
<name>A0A7W2AHE3_9BACL</name>
<evidence type="ECO:0000256" key="7">
    <source>
        <dbReference type="ARBA" id="ARBA00023141"/>
    </source>
</evidence>
<sequence>MNKNISLKFCGFFAEPDVEKAVQFDIDAIGFILVRGRKRSVEREMLPKLVRKVPAGIWTVGVLQNPSLREMEEWLSVAPLSAIQLHGEETPEFCRTVKKAFGVRVIKTFHVTGRIAGEERIAQYAPWIDAALLDTGTSGGSGQAFDWNQIPPFYEECRRAGVPLWVAGGLNVRNVRSLITRYPLDGVDVSSGIEADGGKKAELMAKFAERVKRNEDR</sequence>
<evidence type="ECO:0000256" key="2">
    <source>
        <dbReference type="ARBA" id="ARBA00004664"/>
    </source>
</evidence>
<dbReference type="PANTHER" id="PTHR42894:SF1">
    <property type="entry name" value="N-(5'-PHOSPHORIBOSYL)ANTHRANILATE ISOMERASE"/>
    <property type="match status" value="1"/>
</dbReference>
<dbReference type="Pfam" id="PF00697">
    <property type="entry name" value="PRAI"/>
    <property type="match status" value="1"/>
</dbReference>
<dbReference type="HAMAP" id="MF_00135">
    <property type="entry name" value="PRAI"/>
    <property type="match status" value="1"/>
</dbReference>
<keyword evidence="7 9" id="KW-0057">Aromatic amino acid biosynthesis</keyword>
<evidence type="ECO:0000256" key="5">
    <source>
        <dbReference type="ARBA" id="ARBA00022605"/>
    </source>
</evidence>
<dbReference type="CDD" id="cd00405">
    <property type="entry name" value="PRAI"/>
    <property type="match status" value="1"/>
</dbReference>
<dbReference type="GO" id="GO:0000162">
    <property type="term" value="P:L-tryptophan biosynthetic process"/>
    <property type="evidence" value="ECO:0007669"/>
    <property type="project" value="UniProtKB-UniRule"/>
</dbReference>
<dbReference type="RefSeq" id="WP_033101422.1">
    <property type="nucleotide sequence ID" value="NZ_JACEIP010000012.1"/>
</dbReference>
<evidence type="ECO:0000256" key="4">
    <source>
        <dbReference type="ARBA" id="ARBA00022272"/>
    </source>
</evidence>
<keyword evidence="6 9" id="KW-0822">Tryptophan biosynthesis</keyword>
<dbReference type="OrthoDB" id="9786954at2"/>
<evidence type="ECO:0000256" key="1">
    <source>
        <dbReference type="ARBA" id="ARBA00001164"/>
    </source>
</evidence>
<dbReference type="UniPathway" id="UPA00035">
    <property type="reaction ID" value="UER00042"/>
</dbReference>
<dbReference type="PANTHER" id="PTHR42894">
    <property type="entry name" value="N-(5'-PHOSPHORIBOSYL)ANTHRANILATE ISOMERASE"/>
    <property type="match status" value="1"/>
</dbReference>
<evidence type="ECO:0000256" key="8">
    <source>
        <dbReference type="ARBA" id="ARBA00023235"/>
    </source>
</evidence>
<dbReference type="InterPro" id="IPR013785">
    <property type="entry name" value="Aldolase_TIM"/>
</dbReference>
<protein>
    <recommendedName>
        <fullName evidence="4 9">N-(5'-phosphoribosyl)anthranilate isomerase</fullName>
        <shortName evidence="9">PRAI</shortName>
        <ecNumber evidence="3 9">5.3.1.24</ecNumber>
    </recommendedName>
</protein>
<comment type="catalytic activity">
    <reaction evidence="1 9">
        <text>N-(5-phospho-beta-D-ribosyl)anthranilate = 1-(2-carboxyphenylamino)-1-deoxy-D-ribulose 5-phosphate</text>
        <dbReference type="Rhea" id="RHEA:21540"/>
        <dbReference type="ChEBI" id="CHEBI:18277"/>
        <dbReference type="ChEBI" id="CHEBI:58613"/>
        <dbReference type="EC" id="5.3.1.24"/>
    </reaction>
</comment>
<evidence type="ECO:0000313" key="11">
    <source>
        <dbReference type="EMBL" id="MBA4543147.1"/>
    </source>
</evidence>
<evidence type="ECO:0000256" key="9">
    <source>
        <dbReference type="HAMAP-Rule" id="MF_00135"/>
    </source>
</evidence>
<evidence type="ECO:0000259" key="10">
    <source>
        <dbReference type="Pfam" id="PF00697"/>
    </source>
</evidence>
<evidence type="ECO:0000256" key="3">
    <source>
        <dbReference type="ARBA" id="ARBA00012572"/>
    </source>
</evidence>
<evidence type="ECO:0000256" key="6">
    <source>
        <dbReference type="ARBA" id="ARBA00022822"/>
    </source>
</evidence>
<comment type="pathway">
    <text evidence="2 9">Amino-acid biosynthesis; L-tryptophan biosynthesis; L-tryptophan from chorismate: step 3/5.</text>
</comment>
<proteinExistence type="inferred from homology"/>
<keyword evidence="8 9" id="KW-0413">Isomerase</keyword>
<organism evidence="11 12">
    <name type="scientific">Thermoactinomyces daqus</name>
    <dbReference type="NCBI Taxonomy" id="1329516"/>
    <lineage>
        <taxon>Bacteria</taxon>
        <taxon>Bacillati</taxon>
        <taxon>Bacillota</taxon>
        <taxon>Bacilli</taxon>
        <taxon>Bacillales</taxon>
        <taxon>Thermoactinomycetaceae</taxon>
        <taxon>Thermoactinomyces</taxon>
    </lineage>
</organism>
<comment type="caution">
    <text evidence="11">The sequence shown here is derived from an EMBL/GenBank/DDBJ whole genome shotgun (WGS) entry which is preliminary data.</text>
</comment>
<evidence type="ECO:0000313" key="12">
    <source>
        <dbReference type="Proteomes" id="UP000530514"/>
    </source>
</evidence>
<feature type="domain" description="N-(5'phosphoribosyl) anthranilate isomerase (PRAI)" evidence="10">
    <location>
        <begin position="8"/>
        <end position="209"/>
    </location>
</feature>
<gene>
    <name evidence="9" type="primary">trpF</name>
    <name evidence="11" type="ORF">H1164_09560</name>
</gene>
<dbReference type="InterPro" id="IPR001240">
    <property type="entry name" value="PRAI_dom"/>
</dbReference>
<dbReference type="GO" id="GO:0004640">
    <property type="term" value="F:phosphoribosylanthranilate isomerase activity"/>
    <property type="evidence" value="ECO:0007669"/>
    <property type="project" value="UniProtKB-UniRule"/>
</dbReference>
<dbReference type="EC" id="5.3.1.24" evidence="3 9"/>
<accession>A0A7W2AHE3</accession>
<keyword evidence="12" id="KW-1185">Reference proteome</keyword>
<comment type="similarity">
    <text evidence="9">Belongs to the TrpF family.</text>
</comment>
<dbReference type="Gene3D" id="3.20.20.70">
    <property type="entry name" value="Aldolase class I"/>
    <property type="match status" value="1"/>
</dbReference>
<dbReference type="InterPro" id="IPR044643">
    <property type="entry name" value="TrpF_fam"/>
</dbReference>
<reference evidence="11 12" key="1">
    <citation type="submission" date="2020-07" db="EMBL/GenBank/DDBJ databases">
        <authorList>
            <person name="Feng H."/>
        </authorList>
    </citation>
    <scope>NUCLEOTIDE SEQUENCE [LARGE SCALE GENOMIC DNA]</scope>
    <source>
        <strain evidence="12">s-11</strain>
    </source>
</reference>
<dbReference type="AlphaFoldDB" id="A0A7W2AHE3"/>
<dbReference type="Proteomes" id="UP000530514">
    <property type="component" value="Unassembled WGS sequence"/>
</dbReference>